<dbReference type="AlphaFoldDB" id="A0A8J3ZN99"/>
<keyword evidence="2 8" id="KW-0813">Transport</keyword>
<reference evidence="9" key="1">
    <citation type="submission" date="2021-01" db="EMBL/GenBank/DDBJ databases">
        <title>Whole genome shotgun sequence of Virgisporangium ochraceum NBRC 16418.</title>
        <authorList>
            <person name="Komaki H."/>
            <person name="Tamura T."/>
        </authorList>
    </citation>
    <scope>NUCLEOTIDE SEQUENCE</scope>
    <source>
        <strain evidence="9">NBRC 16418</strain>
    </source>
</reference>
<evidence type="ECO:0000256" key="3">
    <source>
        <dbReference type="ARBA" id="ARBA00022723"/>
    </source>
</evidence>
<comment type="caution">
    <text evidence="9">The sequence shown here is derived from an EMBL/GenBank/DDBJ whole genome shotgun (WGS) entry which is preliminary data.</text>
</comment>
<sequence>MRVEVDTGMCIGAGMCALTAPEVFGQDDVEGVVVLADERPPPHLHAAVRDAVDRCPAAVIRVHERG</sequence>
<evidence type="ECO:0000256" key="8">
    <source>
        <dbReference type="RuleBase" id="RU368020"/>
    </source>
</evidence>
<dbReference type="Pfam" id="PF13370">
    <property type="entry name" value="Fer4_13"/>
    <property type="match status" value="1"/>
</dbReference>
<dbReference type="InterPro" id="IPR051269">
    <property type="entry name" value="Fe-S_cluster_ET"/>
</dbReference>
<evidence type="ECO:0000256" key="5">
    <source>
        <dbReference type="ARBA" id="ARBA00023004"/>
    </source>
</evidence>
<name>A0A8J3ZN99_9ACTN</name>
<dbReference type="GO" id="GO:0051538">
    <property type="term" value="F:3 iron, 4 sulfur cluster binding"/>
    <property type="evidence" value="ECO:0007669"/>
    <property type="project" value="UniProtKB-KW"/>
</dbReference>
<proteinExistence type="predicted"/>
<evidence type="ECO:0000313" key="9">
    <source>
        <dbReference type="EMBL" id="GIJ66944.1"/>
    </source>
</evidence>
<evidence type="ECO:0000256" key="1">
    <source>
        <dbReference type="ARBA" id="ARBA00001927"/>
    </source>
</evidence>
<dbReference type="GO" id="GO:0009055">
    <property type="term" value="F:electron transfer activity"/>
    <property type="evidence" value="ECO:0007669"/>
    <property type="project" value="UniProtKB-UniRule"/>
</dbReference>
<accession>A0A8J3ZN99</accession>
<comment type="cofactor">
    <cofactor evidence="1">
        <name>[3Fe-4S] cluster</name>
        <dbReference type="ChEBI" id="CHEBI:21137"/>
    </cofactor>
</comment>
<comment type="function">
    <text evidence="8">Ferredoxins are iron-sulfur proteins that transfer electrons in a wide variety of metabolic reactions.</text>
</comment>
<evidence type="ECO:0000256" key="2">
    <source>
        <dbReference type="ARBA" id="ARBA00022448"/>
    </source>
</evidence>
<keyword evidence="3 8" id="KW-0479">Metal-binding</keyword>
<dbReference type="PANTHER" id="PTHR36923:SF3">
    <property type="entry name" value="FERREDOXIN"/>
    <property type="match status" value="1"/>
</dbReference>
<dbReference type="Proteomes" id="UP000635606">
    <property type="component" value="Unassembled WGS sequence"/>
</dbReference>
<dbReference type="GO" id="GO:0005506">
    <property type="term" value="F:iron ion binding"/>
    <property type="evidence" value="ECO:0007669"/>
    <property type="project" value="UniProtKB-UniRule"/>
</dbReference>
<evidence type="ECO:0000256" key="4">
    <source>
        <dbReference type="ARBA" id="ARBA00022982"/>
    </source>
</evidence>
<dbReference type="EMBL" id="BOPH01000022">
    <property type="protein sequence ID" value="GIJ66944.1"/>
    <property type="molecule type" value="Genomic_DNA"/>
</dbReference>
<evidence type="ECO:0000313" key="10">
    <source>
        <dbReference type="Proteomes" id="UP000635606"/>
    </source>
</evidence>
<organism evidence="9 10">
    <name type="scientific">Virgisporangium ochraceum</name>
    <dbReference type="NCBI Taxonomy" id="65505"/>
    <lineage>
        <taxon>Bacteria</taxon>
        <taxon>Bacillati</taxon>
        <taxon>Actinomycetota</taxon>
        <taxon>Actinomycetes</taxon>
        <taxon>Micromonosporales</taxon>
        <taxon>Micromonosporaceae</taxon>
        <taxon>Virgisporangium</taxon>
    </lineage>
</organism>
<dbReference type="Gene3D" id="3.30.70.20">
    <property type="match status" value="1"/>
</dbReference>
<evidence type="ECO:0000256" key="6">
    <source>
        <dbReference type="ARBA" id="ARBA00023014"/>
    </source>
</evidence>
<keyword evidence="7" id="KW-0003">3Fe-4S</keyword>
<dbReference type="SUPFAM" id="SSF54862">
    <property type="entry name" value="4Fe-4S ferredoxins"/>
    <property type="match status" value="1"/>
</dbReference>
<keyword evidence="5 8" id="KW-0408">Iron</keyword>
<evidence type="ECO:0000256" key="7">
    <source>
        <dbReference type="ARBA" id="ARBA00023291"/>
    </source>
</evidence>
<dbReference type="InterPro" id="IPR001080">
    <property type="entry name" value="3Fe4S_ferredoxin"/>
</dbReference>
<dbReference type="PRINTS" id="PR00352">
    <property type="entry name" value="3FE4SFRDOXIN"/>
</dbReference>
<keyword evidence="6 8" id="KW-0411">Iron-sulfur</keyword>
<keyword evidence="10" id="KW-1185">Reference proteome</keyword>
<dbReference type="PANTHER" id="PTHR36923">
    <property type="entry name" value="FERREDOXIN"/>
    <property type="match status" value="1"/>
</dbReference>
<keyword evidence="4 8" id="KW-0249">Electron transport</keyword>
<dbReference type="RefSeq" id="WP_203926911.1">
    <property type="nucleotide sequence ID" value="NZ_BOPH01000022.1"/>
</dbReference>
<gene>
    <name evidence="9" type="ORF">Voc01_018610</name>
</gene>
<protein>
    <recommendedName>
        <fullName evidence="8">Ferredoxin</fullName>
    </recommendedName>
</protein>